<dbReference type="EMBL" id="GISG01144675">
    <property type="protein sequence ID" value="MBA4646059.1"/>
    <property type="molecule type" value="Transcribed_RNA"/>
</dbReference>
<dbReference type="PANTHER" id="PTHR33647">
    <property type="entry name" value="OS01G0793900 PROTEIN"/>
    <property type="match status" value="1"/>
</dbReference>
<proteinExistence type="predicted"/>
<dbReference type="PANTHER" id="PTHR33647:SF5">
    <property type="entry name" value="OS01G0793900 PROTEIN"/>
    <property type="match status" value="1"/>
</dbReference>
<dbReference type="AlphaFoldDB" id="A0A7C8ZL68"/>
<reference evidence="1" key="2">
    <citation type="submission" date="2020-07" db="EMBL/GenBank/DDBJ databases">
        <authorList>
            <person name="Vera ALvarez R."/>
            <person name="Arias-Moreno D.M."/>
            <person name="Jimenez-Jacinto V."/>
            <person name="Jimenez-Bremont J.F."/>
            <person name="Swaminathan K."/>
            <person name="Moose S.P."/>
            <person name="Guerrero-Gonzalez M.L."/>
            <person name="Marino-Ramirez L."/>
            <person name="Landsman D."/>
            <person name="Rodriguez-Kessler M."/>
            <person name="Delgado-Sanchez P."/>
        </authorList>
    </citation>
    <scope>NUCLEOTIDE SEQUENCE</scope>
    <source>
        <tissue evidence="1">Cladode</tissue>
    </source>
</reference>
<organism evidence="1">
    <name type="scientific">Opuntia streptacantha</name>
    <name type="common">Prickly pear cactus</name>
    <name type="synonym">Opuntia cardona</name>
    <dbReference type="NCBI Taxonomy" id="393608"/>
    <lineage>
        <taxon>Eukaryota</taxon>
        <taxon>Viridiplantae</taxon>
        <taxon>Streptophyta</taxon>
        <taxon>Embryophyta</taxon>
        <taxon>Tracheophyta</taxon>
        <taxon>Spermatophyta</taxon>
        <taxon>Magnoliopsida</taxon>
        <taxon>eudicotyledons</taxon>
        <taxon>Gunneridae</taxon>
        <taxon>Pentapetalae</taxon>
        <taxon>Caryophyllales</taxon>
        <taxon>Cactineae</taxon>
        <taxon>Cactaceae</taxon>
        <taxon>Opuntioideae</taxon>
        <taxon>Opuntia</taxon>
    </lineage>
</organism>
<name>A0A7C8ZL68_OPUST</name>
<accession>A0A7C8ZL68</accession>
<sequence length="132" mass="15204">MGNCIRCESQMQWGGEDWSQVMPTDDEKFAMKIEEELGISGDTLLTGDHYHKNYRGYSKSCNKTFSKAKSTELKIKITKKQLEKMLDKVDLEHQDGLSVQQVLVQLMKVGAQFETHQRSGWRPRLLTIPEVI</sequence>
<reference evidence="1" key="1">
    <citation type="journal article" date="2013" name="J. Plant Res.">
        <title>Effect of fungi and light on seed germination of three Opuntia species from semiarid lands of central Mexico.</title>
        <authorList>
            <person name="Delgado-Sanchez P."/>
            <person name="Jimenez-Bremont J.F."/>
            <person name="Guerrero-Gonzalez Mde L."/>
            <person name="Flores J."/>
        </authorList>
    </citation>
    <scope>NUCLEOTIDE SEQUENCE</scope>
    <source>
        <tissue evidence="1">Cladode</tissue>
    </source>
</reference>
<protein>
    <submittedName>
        <fullName evidence="1">Uncharacterized protein</fullName>
    </submittedName>
</protein>
<evidence type="ECO:0000313" key="1">
    <source>
        <dbReference type="EMBL" id="MBA4646059.1"/>
    </source>
</evidence>